<feature type="region of interest" description="Disordered" evidence="1">
    <location>
        <begin position="164"/>
        <end position="193"/>
    </location>
</feature>
<dbReference type="AlphaFoldDB" id="A0A836KC95"/>
<dbReference type="SMR" id="A0A836KC95"/>
<dbReference type="KEGG" id="lmat:92511347"/>
<organism evidence="2 3">
    <name type="scientific">Leishmania martiniquensis</name>
    <dbReference type="NCBI Taxonomy" id="1580590"/>
    <lineage>
        <taxon>Eukaryota</taxon>
        <taxon>Discoba</taxon>
        <taxon>Euglenozoa</taxon>
        <taxon>Kinetoplastea</taxon>
        <taxon>Metakinetoplastina</taxon>
        <taxon>Trypanosomatida</taxon>
        <taxon>Trypanosomatidae</taxon>
        <taxon>Leishmaniinae</taxon>
        <taxon>Leishmania</taxon>
    </lineage>
</organism>
<dbReference type="Gene3D" id="1.20.1520.10">
    <property type="entry name" value="ADP-ribosylation factor-like 2-binding protein, domain"/>
    <property type="match status" value="1"/>
</dbReference>
<gene>
    <name evidence="2" type="ORF">LSCM1_01212</name>
</gene>
<evidence type="ECO:0008006" key="4">
    <source>
        <dbReference type="Google" id="ProtNLM"/>
    </source>
</evidence>
<dbReference type="GeneID" id="92511347"/>
<evidence type="ECO:0000313" key="2">
    <source>
        <dbReference type="EMBL" id="KAG5467032.1"/>
    </source>
</evidence>
<accession>A0A836KC95</accession>
<protein>
    <recommendedName>
        <fullName evidence="4">BART domain-containing protein</fullName>
    </recommendedName>
</protein>
<sequence>MSAEPEVPVPLASAVTPPTESPASPPAVKANTLLDELDVFFSRGENTDRLRRFIEENDDTFALVAVENEMNTDTKGSLRLYQLFQKYVALVNGIIEDFLAFMDRQDESFLHTLTSAIQEEWKSPSTAYRYLCTSYIAASMDYKDFLDFADDMYSMTHYSMLMGESNDGEEDSSEEIADGVSGGGYGFDDMNLS</sequence>
<dbReference type="InterPro" id="IPR042541">
    <property type="entry name" value="BART_sf"/>
</dbReference>
<comment type="caution">
    <text evidence="2">The sequence shown here is derived from an EMBL/GenBank/DDBJ whole genome shotgun (WGS) entry which is preliminary data.</text>
</comment>
<dbReference type="RefSeq" id="XP_067174940.1">
    <property type="nucleotide sequence ID" value="XM_067318835.1"/>
</dbReference>
<keyword evidence="3" id="KW-1185">Reference proteome</keyword>
<name>A0A836KC95_9TRYP</name>
<proteinExistence type="predicted"/>
<evidence type="ECO:0000313" key="3">
    <source>
        <dbReference type="Proteomes" id="UP000673552"/>
    </source>
</evidence>
<feature type="compositionally biased region" description="Acidic residues" evidence="1">
    <location>
        <begin position="166"/>
        <end position="177"/>
    </location>
</feature>
<reference evidence="3" key="2">
    <citation type="journal article" date="2021" name="Sci. Data">
        <title>Chromosome-scale genome sequencing, assembly and annotation of six genomes from subfamily Leishmaniinae.</title>
        <authorList>
            <person name="Almutairi H."/>
            <person name="Urbaniak M.D."/>
            <person name="Bates M.D."/>
            <person name="Jariyapan N."/>
            <person name="Kwakye-Nuako G."/>
            <person name="Thomaz Soccol V."/>
            <person name="Al-Salem W.S."/>
            <person name="Dillon R.J."/>
            <person name="Bates P.A."/>
            <person name="Gatherer D."/>
        </authorList>
    </citation>
    <scope>NUCLEOTIDE SEQUENCE [LARGE SCALE GENOMIC DNA]</scope>
</reference>
<dbReference type="Proteomes" id="UP000673552">
    <property type="component" value="Unassembled WGS sequence"/>
</dbReference>
<feature type="region of interest" description="Disordered" evidence="1">
    <location>
        <begin position="1"/>
        <end position="26"/>
    </location>
</feature>
<dbReference type="EMBL" id="JAFEUZ010000035">
    <property type="protein sequence ID" value="KAG5467032.1"/>
    <property type="molecule type" value="Genomic_DNA"/>
</dbReference>
<evidence type="ECO:0000256" key="1">
    <source>
        <dbReference type="SAM" id="MobiDB-lite"/>
    </source>
</evidence>
<dbReference type="OrthoDB" id="240947at2759"/>
<reference evidence="3" key="1">
    <citation type="journal article" date="2021" name="Microbiol. Resour. Announc.">
        <title>LGAAP: Leishmaniinae Genome Assembly and Annotation Pipeline.</title>
        <authorList>
            <person name="Almutairi H."/>
            <person name="Urbaniak M.D."/>
            <person name="Bates M.D."/>
            <person name="Jariyapan N."/>
            <person name="Kwakye-Nuako G."/>
            <person name="Thomaz-Soccol V."/>
            <person name="Al-Salem W.S."/>
            <person name="Dillon R.J."/>
            <person name="Bates P.A."/>
            <person name="Gatherer D."/>
        </authorList>
    </citation>
    <scope>NUCLEOTIDE SEQUENCE [LARGE SCALE GENOMIC DNA]</scope>
</reference>